<name>A0ABQ4MYW3_9BACL</name>
<reference evidence="1 2" key="1">
    <citation type="submission" date="2021-03" db="EMBL/GenBank/DDBJ databases">
        <title>Antimicrobial resistance genes in bacteria isolated from Japanese honey, and their potential for conferring macrolide and lincosamide resistance in the American foulbrood pathogen Paenibacillus larvae.</title>
        <authorList>
            <person name="Okamoto M."/>
            <person name="Kumagai M."/>
            <person name="Kanamori H."/>
            <person name="Takamatsu D."/>
        </authorList>
    </citation>
    <scope>NUCLEOTIDE SEQUENCE [LARGE SCALE GENOMIC DNA]</scope>
    <source>
        <strain evidence="1 2">J15TS10</strain>
    </source>
</reference>
<proteinExistence type="predicted"/>
<dbReference type="RefSeq" id="WP_213595190.1">
    <property type="nucleotide sequence ID" value="NZ_BOSM01000014.1"/>
</dbReference>
<dbReference type="Proteomes" id="UP000681290">
    <property type="component" value="Unassembled WGS sequence"/>
</dbReference>
<protein>
    <submittedName>
        <fullName evidence="1">Uncharacterized protein</fullName>
    </submittedName>
</protein>
<keyword evidence="2" id="KW-1185">Reference proteome</keyword>
<evidence type="ECO:0000313" key="2">
    <source>
        <dbReference type="Proteomes" id="UP000681290"/>
    </source>
</evidence>
<sequence>MYDQINGIPKIVIEVLTPLRKKYDFLYLDNPNGLIYELHSQGYEDVVEFITDDQGEFNRDVFEDVVITIMTELRKDIIS</sequence>
<organism evidence="1 2">
    <name type="scientific">Paenibacillus woosongensis</name>
    <dbReference type="NCBI Taxonomy" id="307580"/>
    <lineage>
        <taxon>Bacteria</taxon>
        <taxon>Bacillati</taxon>
        <taxon>Bacillota</taxon>
        <taxon>Bacilli</taxon>
        <taxon>Bacillales</taxon>
        <taxon>Paenibacillaceae</taxon>
        <taxon>Paenibacillus</taxon>
    </lineage>
</organism>
<gene>
    <name evidence="1" type="ORF">J15TS10_49270</name>
</gene>
<accession>A0ABQ4MYW3</accession>
<dbReference type="EMBL" id="BOSM01000014">
    <property type="protein sequence ID" value="GIP61113.1"/>
    <property type="molecule type" value="Genomic_DNA"/>
</dbReference>
<comment type="caution">
    <text evidence="1">The sequence shown here is derived from an EMBL/GenBank/DDBJ whole genome shotgun (WGS) entry which is preliminary data.</text>
</comment>
<evidence type="ECO:0000313" key="1">
    <source>
        <dbReference type="EMBL" id="GIP61113.1"/>
    </source>
</evidence>